<evidence type="ECO:0000313" key="9">
    <source>
        <dbReference type="Proteomes" id="UP001626550"/>
    </source>
</evidence>
<accession>A0ABD2PSN6</accession>
<evidence type="ECO:0000313" key="8">
    <source>
        <dbReference type="EMBL" id="KAL3310339.1"/>
    </source>
</evidence>
<keyword evidence="4" id="KW-0735">Signal-anchor</keyword>
<evidence type="ECO:0000256" key="7">
    <source>
        <dbReference type="SAM" id="Phobius"/>
    </source>
</evidence>
<proteinExistence type="inferred from homology"/>
<dbReference type="AlphaFoldDB" id="A0ABD2PSN6"/>
<comment type="subcellular location">
    <subcellularLocation>
        <location evidence="1">Membrane</location>
        <topology evidence="1">Single-pass type II membrane protein</topology>
    </subcellularLocation>
</comment>
<evidence type="ECO:0000256" key="1">
    <source>
        <dbReference type="ARBA" id="ARBA00004606"/>
    </source>
</evidence>
<comment type="caution">
    <text evidence="8">The sequence shown here is derived from an EMBL/GenBank/DDBJ whole genome shotgun (WGS) entry which is preliminary data.</text>
</comment>
<dbReference type="Gene3D" id="2.60.40.1660">
    <property type="entry name" value="Na, k-atpase alpha subunit"/>
    <property type="match status" value="1"/>
</dbReference>
<protein>
    <submittedName>
        <fullName evidence="8">ATPase, Na K transporting, beta</fullName>
    </submittedName>
</protein>
<keyword evidence="9" id="KW-1185">Reference proteome</keyword>
<dbReference type="Pfam" id="PF00287">
    <property type="entry name" value="Na_K-ATPase"/>
    <property type="match status" value="1"/>
</dbReference>
<sequence>MSWLAAKLRSFCYLCAIYCFLGLFFLVYLWTLLYFGVDRNRPKLTGKQSGLRLNPGLALVPLERSDHRLIHCKPDDERMTSEYVNGMEAFLLRYQEGKAKRGRVHECQPEQLKVGINCQFDVNAGGPCNYDSSYGYDSGEVCIVLKLNNVYGWVPDPVNSTDRGVRVRCTGQEPIDDQLLGPVCFYDLRWYREGEPEGDGPCPNDRDFGLLDAMFFPYLNKRWYESPLVFVQFPQVTRHVLIRVKCWAEAKNIHVDWHNDEGSITFQLLVD</sequence>
<keyword evidence="6 7" id="KW-0472">Membrane</keyword>
<evidence type="ECO:0000256" key="5">
    <source>
        <dbReference type="ARBA" id="ARBA00022989"/>
    </source>
</evidence>
<dbReference type="GO" id="GO:0016020">
    <property type="term" value="C:membrane"/>
    <property type="evidence" value="ECO:0007669"/>
    <property type="project" value="UniProtKB-SubCell"/>
</dbReference>
<dbReference type="Proteomes" id="UP001626550">
    <property type="component" value="Unassembled WGS sequence"/>
</dbReference>
<dbReference type="InterPro" id="IPR000402">
    <property type="entry name" value="Na/K_ATPase_sub_beta"/>
</dbReference>
<keyword evidence="5 7" id="KW-1133">Transmembrane helix</keyword>
<evidence type="ECO:0000256" key="6">
    <source>
        <dbReference type="ARBA" id="ARBA00023136"/>
    </source>
</evidence>
<evidence type="ECO:0000256" key="2">
    <source>
        <dbReference type="ARBA" id="ARBA00005876"/>
    </source>
</evidence>
<gene>
    <name evidence="8" type="primary">ATP1B4_2</name>
    <name evidence="8" type="ORF">Ciccas_011095</name>
</gene>
<evidence type="ECO:0000256" key="4">
    <source>
        <dbReference type="ARBA" id="ARBA00022968"/>
    </source>
</evidence>
<evidence type="ECO:0000256" key="3">
    <source>
        <dbReference type="ARBA" id="ARBA00022692"/>
    </source>
</evidence>
<comment type="similarity">
    <text evidence="2">Belongs to the X(+)/potassium ATPases subunit beta family.</text>
</comment>
<dbReference type="InterPro" id="IPR038702">
    <property type="entry name" value="Na/K_ATPase_sub_beta_sf"/>
</dbReference>
<dbReference type="PANTHER" id="PTHR11523">
    <property type="entry name" value="SODIUM/POTASSIUM-DEPENDENT ATPASE BETA SUBUNIT"/>
    <property type="match status" value="1"/>
</dbReference>
<dbReference type="PANTHER" id="PTHR11523:SF28">
    <property type="entry name" value="NA_K-ATPASE BETA SUBUNIT ISOFORM 4-RELATED"/>
    <property type="match status" value="1"/>
</dbReference>
<reference evidence="8 9" key="1">
    <citation type="submission" date="2024-11" db="EMBL/GenBank/DDBJ databases">
        <title>Adaptive evolution of stress response genes in parasites aligns with host niche diversity.</title>
        <authorList>
            <person name="Hahn C."/>
            <person name="Resl P."/>
        </authorList>
    </citation>
    <scope>NUCLEOTIDE SEQUENCE [LARGE SCALE GENOMIC DNA]</scope>
    <source>
        <strain evidence="8">EGGRZ-B1_66</strain>
        <tissue evidence="8">Body</tissue>
    </source>
</reference>
<keyword evidence="3 7" id="KW-0812">Transmembrane</keyword>
<organism evidence="8 9">
    <name type="scientific">Cichlidogyrus casuarinus</name>
    <dbReference type="NCBI Taxonomy" id="1844966"/>
    <lineage>
        <taxon>Eukaryota</taxon>
        <taxon>Metazoa</taxon>
        <taxon>Spiralia</taxon>
        <taxon>Lophotrochozoa</taxon>
        <taxon>Platyhelminthes</taxon>
        <taxon>Monogenea</taxon>
        <taxon>Monopisthocotylea</taxon>
        <taxon>Dactylogyridea</taxon>
        <taxon>Ancyrocephalidae</taxon>
        <taxon>Cichlidogyrus</taxon>
    </lineage>
</organism>
<dbReference type="EMBL" id="JBJKFK010003038">
    <property type="protein sequence ID" value="KAL3310339.1"/>
    <property type="molecule type" value="Genomic_DNA"/>
</dbReference>
<feature type="transmembrane region" description="Helical" evidence="7">
    <location>
        <begin position="12"/>
        <end position="37"/>
    </location>
</feature>
<name>A0ABD2PSN6_9PLAT</name>